<gene>
    <name evidence="1" type="ORF">M670_01390</name>
</gene>
<name>A0A072NRX8_SCHAZ</name>
<dbReference type="Proteomes" id="UP000027936">
    <property type="component" value="Unassembled WGS sequence"/>
</dbReference>
<evidence type="ECO:0000313" key="1">
    <source>
        <dbReference type="EMBL" id="KEF39613.1"/>
    </source>
</evidence>
<comment type="caution">
    <text evidence="1">The sequence shown here is derived from an EMBL/GenBank/DDBJ whole genome shotgun (WGS) entry which is preliminary data.</text>
</comment>
<dbReference type="EMBL" id="JJRY01000003">
    <property type="protein sequence ID" value="KEF39613.1"/>
    <property type="molecule type" value="Genomic_DNA"/>
</dbReference>
<dbReference type="RefSeq" id="WP_035194325.1">
    <property type="nucleotide sequence ID" value="NZ_JJRY01000003.1"/>
</dbReference>
<proteinExistence type="predicted"/>
<dbReference type="PATRIC" id="fig|1348973.3.peg.1358"/>
<protein>
    <submittedName>
        <fullName evidence="1">Uncharacterized protein</fullName>
    </submittedName>
</protein>
<accession>A0A072NRX8</accession>
<dbReference type="AlphaFoldDB" id="A0A072NRX8"/>
<reference evidence="1 2" key="1">
    <citation type="submission" date="2014-04" db="EMBL/GenBank/DDBJ databases">
        <title>Draft genome sequence of Bacillus azotoformans MEV2011, a (co-) denitrifying strain unable to grow in the presence of oxygen.</title>
        <authorList>
            <person name="Nielsen M."/>
            <person name="Schreiber L."/>
            <person name="Finster K."/>
            <person name="Schramm A."/>
        </authorList>
    </citation>
    <scope>NUCLEOTIDE SEQUENCE [LARGE SCALE GENOMIC DNA]</scope>
    <source>
        <strain evidence="1 2">MEV2011</strain>
    </source>
</reference>
<evidence type="ECO:0000313" key="2">
    <source>
        <dbReference type="Proteomes" id="UP000027936"/>
    </source>
</evidence>
<organism evidence="1 2">
    <name type="scientific">Schinkia azotoformans MEV2011</name>
    <dbReference type="NCBI Taxonomy" id="1348973"/>
    <lineage>
        <taxon>Bacteria</taxon>
        <taxon>Bacillati</taxon>
        <taxon>Bacillota</taxon>
        <taxon>Bacilli</taxon>
        <taxon>Bacillales</taxon>
        <taxon>Bacillaceae</taxon>
        <taxon>Calidifontibacillus/Schinkia group</taxon>
        <taxon>Schinkia</taxon>
    </lineage>
</organism>
<sequence length="83" mass="9608">MNTKQTKRYLSGKSTLITKIDNQNFEKTEIKVPINSHLIQGNKNFYLLKLEKDSIKLEKRNAKAENIKNDIIPISSPIYIANF</sequence>